<proteinExistence type="predicted"/>
<dbReference type="SUPFAM" id="SSF49329">
    <property type="entry name" value="Cu,Zn superoxide dismutase-like"/>
    <property type="match status" value="4"/>
</dbReference>
<dbReference type="InterPro" id="IPR036423">
    <property type="entry name" value="SOD-like_Cu/Zn_dom_sf"/>
</dbReference>
<evidence type="ECO:0000313" key="2">
    <source>
        <dbReference type="EMBL" id="VVC28552.1"/>
    </source>
</evidence>
<dbReference type="EMBL" id="CABPRJ010000481">
    <property type="protein sequence ID" value="VVC28552.1"/>
    <property type="molecule type" value="Genomic_DNA"/>
</dbReference>
<name>A0A5E4M913_9HEMI</name>
<sequence>MSFFKYLLVSFVLPFILYCECLDNDLDEFINVNTSVQLITRFSQNLIHGSILFSQHTSIDDIILISVSLNNFGDSSQWSWQINELPVDYSILTDRCTDKILGNKLLNFDETFGSLTLENNTRLQFSISKSILELTGPLGIWYRSLVLKNNAGNIICSTIMAKEDSALRVAEAKFQTRFFGSIYISWVGISGSLMDAVIITNLEDRKSLKTELTTNNWKIFSTDVLETKSDKSKLNCDALQILYDPESTGLGNLGARLGPVHIGKKTLIRDSNLAAFDIEYEHRELYMVIFDSDRTENILDCAQINLKKSITFKGFVNDTKIKLELTLWQKSKFEVTNVYSKAETMESDIALRLHEMPQIPKTYKTPLNINNSCLGIGNIFNPTGKSFPAAAERLTQDQYAIGDLSGKYNYESSSWDVFLPLFGTNSVIHRSLILYINKEMWTCTTLIPYMGPNSQIKISYITAEAIFRYPLVGRIVFRQLIDVGATETIVIIESLVHADGTTLKNSDQHRWSINAQQPGKDFYSWMDRCKSAGPIYDPHKVVKNNMTSLCSRSLKYCSVGDLSSRINSLSIAGNKLNSIGISRQMFVDEYISLFGINSIFGKSLVIYDDHGPQARGDRLACSKIEKVWHRKAVIKDWYSNSNVISVSGKIELFQQTEYDPVDFEFNLQGVQGGNDYYVYSNPVDGSLDLPCEGSNLYEIWDPWDNKNTEGLRYGDWSLRFGSINGARTLSAIGNDTKVQLFGQLVYLGRSVVIHGTPSKKRLVCSTIERGYAPSEAREIRAMASFHNPNGFLYGYIRMTQLVYNDGTKSDTVIEVNLHYPGSYNKNMTKGHKWAVYVNSVGIDATVKDLGTRCTAAGYIWNPYYTQLADPLNVNLYENECGPDQPLRCYVGDISGRLGNIDIGSHSMVFSDPNLPLEGSISAVGRSIVVFAKNGYEKLACANIEYDKDIIKYANVRKTTKYETTNFFESVRNVMGVPDWMLTVDSRKTKLLYNEACIQYLVHFKGAIANDLESDFSKLLAIGQLPAQTLRISGYYPVKVELSIPYQGCPVYNKKLASNISSAGKWIKSNYLAVVAIILFNIIPSYYYS</sequence>
<feature type="chain" id="PRO_5022791234" evidence="1">
    <location>
        <begin position="20"/>
        <end position="1088"/>
    </location>
</feature>
<dbReference type="AlphaFoldDB" id="A0A5E4M913"/>
<evidence type="ECO:0000313" key="3">
    <source>
        <dbReference type="Proteomes" id="UP000325440"/>
    </source>
</evidence>
<keyword evidence="1" id="KW-0732">Signal</keyword>
<dbReference type="OrthoDB" id="159229at2759"/>
<accession>A0A5E4M913</accession>
<keyword evidence="3" id="KW-1185">Reference proteome</keyword>
<dbReference type="GO" id="GO:0006801">
    <property type="term" value="P:superoxide metabolic process"/>
    <property type="evidence" value="ECO:0007669"/>
    <property type="project" value="InterPro"/>
</dbReference>
<evidence type="ECO:0000256" key="1">
    <source>
        <dbReference type="SAM" id="SignalP"/>
    </source>
</evidence>
<protein>
    <submittedName>
        <fullName evidence="2">Superoxide dismutase, copper/zinc binding domain</fullName>
    </submittedName>
</protein>
<feature type="signal peptide" evidence="1">
    <location>
        <begin position="1"/>
        <end position="19"/>
    </location>
</feature>
<dbReference type="InterPro" id="IPR053257">
    <property type="entry name" value="Cu-only_SOD"/>
</dbReference>
<dbReference type="PANTHER" id="PTHR20910">
    <property type="entry name" value="AGAP001623-PA"/>
    <property type="match status" value="1"/>
</dbReference>
<organism evidence="2 3">
    <name type="scientific">Cinara cedri</name>
    <dbReference type="NCBI Taxonomy" id="506608"/>
    <lineage>
        <taxon>Eukaryota</taxon>
        <taxon>Metazoa</taxon>
        <taxon>Ecdysozoa</taxon>
        <taxon>Arthropoda</taxon>
        <taxon>Hexapoda</taxon>
        <taxon>Insecta</taxon>
        <taxon>Pterygota</taxon>
        <taxon>Neoptera</taxon>
        <taxon>Paraneoptera</taxon>
        <taxon>Hemiptera</taxon>
        <taxon>Sternorrhyncha</taxon>
        <taxon>Aphidomorpha</taxon>
        <taxon>Aphidoidea</taxon>
        <taxon>Aphididae</taxon>
        <taxon>Lachninae</taxon>
        <taxon>Cinara</taxon>
    </lineage>
</organism>
<dbReference type="Proteomes" id="UP000325440">
    <property type="component" value="Unassembled WGS sequence"/>
</dbReference>
<dbReference type="GO" id="GO:0046872">
    <property type="term" value="F:metal ion binding"/>
    <property type="evidence" value="ECO:0007669"/>
    <property type="project" value="InterPro"/>
</dbReference>
<dbReference type="PANTHER" id="PTHR20910:SF1">
    <property type="entry name" value="SUPEROXIDE DISMUTASE COPPER_ZINC BINDING DOMAIN-CONTAINING PROTEIN"/>
    <property type="match status" value="1"/>
</dbReference>
<dbReference type="Gene3D" id="2.60.40.200">
    <property type="entry name" value="Superoxide dismutase, copper/zinc binding domain"/>
    <property type="match status" value="4"/>
</dbReference>
<reference evidence="2 3" key="1">
    <citation type="submission" date="2019-08" db="EMBL/GenBank/DDBJ databases">
        <authorList>
            <person name="Alioto T."/>
            <person name="Alioto T."/>
            <person name="Gomez Garrido J."/>
        </authorList>
    </citation>
    <scope>NUCLEOTIDE SEQUENCE [LARGE SCALE GENOMIC DNA]</scope>
</reference>
<gene>
    <name evidence="2" type="ORF">CINCED_3A007889</name>
</gene>